<organism evidence="1 2">
    <name type="scientific">Cylicostephanus goldi</name>
    <name type="common">Nematode worm</name>
    <dbReference type="NCBI Taxonomy" id="71465"/>
    <lineage>
        <taxon>Eukaryota</taxon>
        <taxon>Metazoa</taxon>
        <taxon>Ecdysozoa</taxon>
        <taxon>Nematoda</taxon>
        <taxon>Chromadorea</taxon>
        <taxon>Rhabditida</taxon>
        <taxon>Rhabditina</taxon>
        <taxon>Rhabditomorpha</taxon>
        <taxon>Strongyloidea</taxon>
        <taxon>Strongylidae</taxon>
        <taxon>Cylicostephanus</taxon>
    </lineage>
</organism>
<keyword evidence="2" id="KW-1185">Reference proteome</keyword>
<dbReference type="EMBL" id="UYRV01111751">
    <property type="protein sequence ID" value="VDN26976.1"/>
    <property type="molecule type" value="Genomic_DNA"/>
</dbReference>
<reference evidence="1 2" key="1">
    <citation type="submission" date="2018-11" db="EMBL/GenBank/DDBJ databases">
        <authorList>
            <consortium name="Pathogen Informatics"/>
        </authorList>
    </citation>
    <scope>NUCLEOTIDE SEQUENCE [LARGE SCALE GENOMIC DNA]</scope>
</reference>
<dbReference type="OrthoDB" id="5818023at2759"/>
<protein>
    <submittedName>
        <fullName evidence="1">Uncharacterized protein</fullName>
    </submittedName>
</protein>
<evidence type="ECO:0000313" key="2">
    <source>
        <dbReference type="Proteomes" id="UP000271889"/>
    </source>
</evidence>
<dbReference type="Proteomes" id="UP000271889">
    <property type="component" value="Unassembled WGS sequence"/>
</dbReference>
<dbReference type="AlphaFoldDB" id="A0A3P7Q8J8"/>
<accession>A0A3P7Q8J8</accession>
<proteinExistence type="predicted"/>
<gene>
    <name evidence="1" type="ORF">CGOC_LOCUS10542</name>
</gene>
<evidence type="ECO:0000313" key="1">
    <source>
        <dbReference type="EMBL" id="VDN26976.1"/>
    </source>
</evidence>
<name>A0A3P7Q8J8_CYLGO</name>
<feature type="non-terminal residue" evidence="1">
    <location>
        <position position="63"/>
    </location>
</feature>
<sequence length="63" mass="6556">MVCVGVGVQQQQQQSAGFVPMIPVKMQPSVGLVQMKPATTGCKDSCFAQCSASCTVSDKMCLG</sequence>